<proteinExistence type="predicted"/>
<dbReference type="AlphaFoldDB" id="A0A644ZPY8"/>
<sequence length="332" mass="36446">MKKHLSDILAAVACLLVIVCMFQISALKQQVGNLQNVLNSQMSNVSDNINGIYSNVSSMLEEQASLLADSSWEFGEADMDALTVELLCSVSPKEYASGTAATIVVDGVEQPMTISNGTFTAKTKVPLFAEVTVSKVVFREGDTVRTEALDWHLSPRGEYLPNVYANLDGSSTGSVKDGIYAYHREGVVNVDVDCGHAYELKSVTLVETIDDQEIGRTDIPLDNKDFFENYQSEDGARPEPAESLAQSAGTELSSSFYYGLDKDYEIPFGTVLTIYVEVEDGNGLFYRCIIDRTELNEIGDLVDDSSWWCGSESSIYDANGKGLYEIDPNLYQ</sequence>
<dbReference type="EMBL" id="VSSQ01009545">
    <property type="protein sequence ID" value="MPM41941.1"/>
    <property type="molecule type" value="Genomic_DNA"/>
</dbReference>
<comment type="caution">
    <text evidence="1">The sequence shown here is derived from an EMBL/GenBank/DDBJ whole genome shotgun (WGS) entry which is preliminary data.</text>
</comment>
<gene>
    <name evidence="1" type="ORF">SDC9_88603</name>
</gene>
<protein>
    <submittedName>
        <fullName evidence="1">Uncharacterized protein</fullName>
    </submittedName>
</protein>
<organism evidence="1">
    <name type="scientific">bioreactor metagenome</name>
    <dbReference type="NCBI Taxonomy" id="1076179"/>
    <lineage>
        <taxon>unclassified sequences</taxon>
        <taxon>metagenomes</taxon>
        <taxon>ecological metagenomes</taxon>
    </lineage>
</organism>
<accession>A0A644ZPY8</accession>
<reference evidence="1" key="1">
    <citation type="submission" date="2019-08" db="EMBL/GenBank/DDBJ databases">
        <authorList>
            <person name="Kucharzyk K."/>
            <person name="Murdoch R.W."/>
            <person name="Higgins S."/>
            <person name="Loffler F."/>
        </authorList>
    </citation>
    <scope>NUCLEOTIDE SEQUENCE</scope>
</reference>
<name>A0A644ZPY8_9ZZZZ</name>
<evidence type="ECO:0000313" key="1">
    <source>
        <dbReference type="EMBL" id="MPM41941.1"/>
    </source>
</evidence>